<reference evidence="1" key="1">
    <citation type="submission" date="2020-10" db="EMBL/GenBank/DDBJ databases">
        <authorList>
            <person name="Kikuchi T."/>
        </authorList>
    </citation>
    <scope>NUCLEOTIDE SEQUENCE</scope>
    <source>
        <strain evidence="1">NKZ352</strain>
    </source>
</reference>
<evidence type="ECO:0000313" key="2">
    <source>
        <dbReference type="Proteomes" id="UP000835052"/>
    </source>
</evidence>
<gene>
    <name evidence="1" type="ORF">CAUJ_LOCUS2260</name>
</gene>
<name>A0A8S1GTV5_9PELO</name>
<accession>A0A8S1GTV5</accession>
<sequence length="66" mass="7494">MQATVQSRRRKVSLKGYPDRRLPNCCRPLQIAAFVDFDEMPMGLCEGRPVTLPALRPFRKPGPARP</sequence>
<dbReference type="AlphaFoldDB" id="A0A8S1GTV5"/>
<organism evidence="1 2">
    <name type="scientific">Caenorhabditis auriculariae</name>
    <dbReference type="NCBI Taxonomy" id="2777116"/>
    <lineage>
        <taxon>Eukaryota</taxon>
        <taxon>Metazoa</taxon>
        <taxon>Ecdysozoa</taxon>
        <taxon>Nematoda</taxon>
        <taxon>Chromadorea</taxon>
        <taxon>Rhabditida</taxon>
        <taxon>Rhabditina</taxon>
        <taxon>Rhabditomorpha</taxon>
        <taxon>Rhabditoidea</taxon>
        <taxon>Rhabditidae</taxon>
        <taxon>Peloderinae</taxon>
        <taxon>Caenorhabditis</taxon>
    </lineage>
</organism>
<evidence type="ECO:0000313" key="1">
    <source>
        <dbReference type="EMBL" id="CAD6186341.1"/>
    </source>
</evidence>
<protein>
    <submittedName>
        <fullName evidence="1">Uncharacterized protein</fullName>
    </submittedName>
</protein>
<keyword evidence="2" id="KW-1185">Reference proteome</keyword>
<comment type="caution">
    <text evidence="1">The sequence shown here is derived from an EMBL/GenBank/DDBJ whole genome shotgun (WGS) entry which is preliminary data.</text>
</comment>
<dbReference type="Proteomes" id="UP000835052">
    <property type="component" value="Unassembled WGS sequence"/>
</dbReference>
<dbReference type="EMBL" id="CAJGYM010000004">
    <property type="protein sequence ID" value="CAD6186341.1"/>
    <property type="molecule type" value="Genomic_DNA"/>
</dbReference>
<proteinExistence type="predicted"/>